<keyword evidence="4" id="KW-1185">Reference proteome</keyword>
<proteinExistence type="predicted"/>
<feature type="compositionally biased region" description="Pro residues" evidence="1">
    <location>
        <begin position="195"/>
        <end position="212"/>
    </location>
</feature>
<dbReference type="Proteomes" id="UP000095751">
    <property type="component" value="Unassembled WGS sequence"/>
</dbReference>
<dbReference type="EMBL" id="KV784356">
    <property type="protein sequence ID" value="OEU19064.1"/>
    <property type="molecule type" value="Genomic_DNA"/>
</dbReference>
<feature type="transmembrane region" description="Helical" evidence="2">
    <location>
        <begin position="240"/>
        <end position="261"/>
    </location>
</feature>
<protein>
    <submittedName>
        <fullName evidence="3">Uncharacterized protein</fullName>
    </submittedName>
</protein>
<evidence type="ECO:0000256" key="1">
    <source>
        <dbReference type="SAM" id="MobiDB-lite"/>
    </source>
</evidence>
<organism evidence="3 4">
    <name type="scientific">Fragilariopsis cylindrus CCMP1102</name>
    <dbReference type="NCBI Taxonomy" id="635003"/>
    <lineage>
        <taxon>Eukaryota</taxon>
        <taxon>Sar</taxon>
        <taxon>Stramenopiles</taxon>
        <taxon>Ochrophyta</taxon>
        <taxon>Bacillariophyta</taxon>
        <taxon>Bacillariophyceae</taxon>
        <taxon>Bacillariophycidae</taxon>
        <taxon>Bacillariales</taxon>
        <taxon>Bacillariaceae</taxon>
        <taxon>Fragilariopsis</taxon>
    </lineage>
</organism>
<evidence type="ECO:0000313" key="3">
    <source>
        <dbReference type="EMBL" id="OEU19064.1"/>
    </source>
</evidence>
<dbReference type="InParanoid" id="A0A1E7FLR2"/>
<evidence type="ECO:0000256" key="2">
    <source>
        <dbReference type="SAM" id="Phobius"/>
    </source>
</evidence>
<dbReference type="OrthoDB" id="10434384at2759"/>
<feature type="region of interest" description="Disordered" evidence="1">
    <location>
        <begin position="193"/>
        <end position="234"/>
    </location>
</feature>
<dbReference type="AlphaFoldDB" id="A0A1E7FLR2"/>
<keyword evidence="2" id="KW-0472">Membrane</keyword>
<keyword evidence="2" id="KW-0812">Transmembrane</keyword>
<gene>
    <name evidence="3" type="ORF">FRACYDRAFT_237355</name>
</gene>
<keyword evidence="2" id="KW-1133">Transmembrane helix</keyword>
<reference evidence="3 4" key="1">
    <citation type="submission" date="2016-09" db="EMBL/GenBank/DDBJ databases">
        <title>Extensive genetic diversity and differential bi-allelic expression allows diatom success in the polar Southern Ocean.</title>
        <authorList>
            <consortium name="DOE Joint Genome Institute"/>
            <person name="Mock T."/>
            <person name="Otillar R.P."/>
            <person name="Strauss J."/>
            <person name="Dupont C."/>
            <person name="Frickenhaus S."/>
            <person name="Maumus F."/>
            <person name="Mcmullan M."/>
            <person name="Sanges R."/>
            <person name="Schmutz J."/>
            <person name="Toseland A."/>
            <person name="Valas R."/>
            <person name="Veluchamy A."/>
            <person name="Ward B.J."/>
            <person name="Allen A."/>
            <person name="Barry K."/>
            <person name="Falciatore A."/>
            <person name="Ferrante M."/>
            <person name="Fortunato A.E."/>
            <person name="Gloeckner G."/>
            <person name="Gruber A."/>
            <person name="Hipkin R."/>
            <person name="Janech M."/>
            <person name="Kroth P."/>
            <person name="Leese F."/>
            <person name="Lindquist E."/>
            <person name="Lyon B.R."/>
            <person name="Martin J."/>
            <person name="Mayer C."/>
            <person name="Parker M."/>
            <person name="Quesneville H."/>
            <person name="Raymond J."/>
            <person name="Uhlig C."/>
            <person name="Valentin K.U."/>
            <person name="Worden A.Z."/>
            <person name="Armbrust E.V."/>
            <person name="Bowler C."/>
            <person name="Green B."/>
            <person name="Moulton V."/>
            <person name="Van Oosterhout C."/>
            <person name="Grigoriev I."/>
        </authorList>
    </citation>
    <scope>NUCLEOTIDE SEQUENCE [LARGE SCALE GENOMIC DNA]</scope>
    <source>
        <strain evidence="3 4">CCMP1102</strain>
    </source>
</reference>
<accession>A0A1E7FLR2</accession>
<name>A0A1E7FLR2_9STRA</name>
<dbReference type="KEGG" id="fcy:FRACYDRAFT_237355"/>
<feature type="compositionally biased region" description="Low complexity" evidence="1">
    <location>
        <begin position="213"/>
        <end position="234"/>
    </location>
</feature>
<sequence length="304" mass="32427">MVVARTVYAGLCKQNDTLVCGVVENQDFCDDGSWEPPHSVADSGNPNRICAYYPDTMVIGRCGLDGPCSNLASRCTDPDSFISRDPNCRITKDYSDESSSSKFGGQYTTYGKCGDRCVWSPDDCLDGEEYINDDIDCTADKVKIGACLDGFGYCTVSKKTCANVDGSNTVEPFYTHDDLLDYSGTNCYLADLPETPKPAAPTSPPTFAPPSTPTAVPRTNNNSASPPNNATTSSKLSQNAIIGIVIGLTLPVGIVMGILAARCRSNNMTQSVVITEKSLPPMTIAVSSREVVVDDVSEDLSFGL</sequence>
<evidence type="ECO:0000313" key="4">
    <source>
        <dbReference type="Proteomes" id="UP000095751"/>
    </source>
</evidence>